<dbReference type="EMBL" id="VUJU01003847">
    <property type="protein sequence ID" value="KAF0756482.1"/>
    <property type="molecule type" value="Genomic_DNA"/>
</dbReference>
<evidence type="ECO:0000256" key="2">
    <source>
        <dbReference type="ARBA" id="ARBA00022833"/>
    </source>
</evidence>
<keyword evidence="2" id="KW-0862">Zinc</keyword>
<comment type="caution">
    <text evidence="4">The sequence shown here is derived from an EMBL/GenBank/DDBJ whole genome shotgun (WGS) entry which is preliminary data.</text>
</comment>
<evidence type="ECO:0000259" key="3">
    <source>
        <dbReference type="PROSITE" id="PS50081"/>
    </source>
</evidence>
<keyword evidence="1" id="KW-0479">Metal-binding</keyword>
<sequence length="154" mass="18131">MNQEHNFQKTNVLFGFHKCIYCSKINVLKSIYKCVDCDDYCHRVCYKESTNLTENDQNKTINIPNNQKQDVNQCVVKEHQIPNKKHRSKETIIEGFVQPLAVMYSTFMRRRCTIDRVLEALYKLFPEVAHPPYNGFFFGNSNNATRENKTIDKN</sequence>
<gene>
    <name evidence="4" type="ORF">FWK35_00022144</name>
    <name evidence="6" type="ORF">FWK35_00023618</name>
    <name evidence="5" type="ORF">FWK35_00026205</name>
</gene>
<evidence type="ECO:0000313" key="4">
    <source>
        <dbReference type="EMBL" id="KAF0756482.1"/>
    </source>
</evidence>
<name>A0A6G0YIE6_APHCR</name>
<dbReference type="InterPro" id="IPR046349">
    <property type="entry name" value="C1-like_sf"/>
</dbReference>
<reference evidence="4 7" key="1">
    <citation type="submission" date="2019-08" db="EMBL/GenBank/DDBJ databases">
        <title>Whole genome of Aphis craccivora.</title>
        <authorList>
            <person name="Voronova N.V."/>
            <person name="Shulinski R.S."/>
            <person name="Bandarenka Y.V."/>
            <person name="Zhorov D.G."/>
            <person name="Warner D."/>
        </authorList>
    </citation>
    <scope>NUCLEOTIDE SEQUENCE [LARGE SCALE GENOMIC DNA]</scope>
    <source>
        <strain evidence="4">180601</strain>
        <tissue evidence="4">Whole Body</tissue>
    </source>
</reference>
<proteinExistence type="predicted"/>
<dbReference type="EMBL" id="VUJU01003261">
    <property type="protein sequence ID" value="KAF0758573.1"/>
    <property type="molecule type" value="Genomic_DNA"/>
</dbReference>
<evidence type="ECO:0000313" key="5">
    <source>
        <dbReference type="EMBL" id="KAF0758572.1"/>
    </source>
</evidence>
<dbReference type="PROSITE" id="PS50081">
    <property type="entry name" value="ZF_DAG_PE_2"/>
    <property type="match status" value="1"/>
</dbReference>
<evidence type="ECO:0000313" key="7">
    <source>
        <dbReference type="Proteomes" id="UP000478052"/>
    </source>
</evidence>
<dbReference type="SUPFAM" id="SSF57889">
    <property type="entry name" value="Cysteine-rich domain"/>
    <property type="match status" value="1"/>
</dbReference>
<organism evidence="4 7">
    <name type="scientific">Aphis craccivora</name>
    <name type="common">Cowpea aphid</name>
    <dbReference type="NCBI Taxonomy" id="307492"/>
    <lineage>
        <taxon>Eukaryota</taxon>
        <taxon>Metazoa</taxon>
        <taxon>Ecdysozoa</taxon>
        <taxon>Arthropoda</taxon>
        <taxon>Hexapoda</taxon>
        <taxon>Insecta</taxon>
        <taxon>Pterygota</taxon>
        <taxon>Neoptera</taxon>
        <taxon>Paraneoptera</taxon>
        <taxon>Hemiptera</taxon>
        <taxon>Sternorrhyncha</taxon>
        <taxon>Aphidomorpha</taxon>
        <taxon>Aphidoidea</taxon>
        <taxon>Aphididae</taxon>
        <taxon>Aphidini</taxon>
        <taxon>Aphis</taxon>
        <taxon>Aphis</taxon>
    </lineage>
</organism>
<dbReference type="OrthoDB" id="6636501at2759"/>
<dbReference type="EMBL" id="VUJU01003262">
    <property type="protein sequence ID" value="KAF0758572.1"/>
    <property type="molecule type" value="Genomic_DNA"/>
</dbReference>
<evidence type="ECO:0000256" key="1">
    <source>
        <dbReference type="ARBA" id="ARBA00022723"/>
    </source>
</evidence>
<evidence type="ECO:0000313" key="6">
    <source>
        <dbReference type="EMBL" id="KAF0758573.1"/>
    </source>
</evidence>
<protein>
    <recommendedName>
        <fullName evidence="3">Phorbol-ester/DAG-type domain-containing protein</fullName>
    </recommendedName>
</protein>
<accession>A0A6G0YIE6</accession>
<dbReference type="AlphaFoldDB" id="A0A6G0YIE6"/>
<dbReference type="GO" id="GO:0046872">
    <property type="term" value="F:metal ion binding"/>
    <property type="evidence" value="ECO:0007669"/>
    <property type="project" value="UniProtKB-KW"/>
</dbReference>
<dbReference type="InterPro" id="IPR002219">
    <property type="entry name" value="PKC_DAG/PE"/>
</dbReference>
<dbReference type="Proteomes" id="UP000478052">
    <property type="component" value="Unassembled WGS sequence"/>
</dbReference>
<feature type="domain" description="Phorbol-ester/DAG-type" evidence="3">
    <location>
        <begin position="4"/>
        <end position="53"/>
    </location>
</feature>
<keyword evidence="7" id="KW-1185">Reference proteome</keyword>